<protein>
    <recommendedName>
        <fullName evidence="3">S9 family peptidase</fullName>
    </recommendedName>
</protein>
<name>A0ABV9HUX0_9FLAO</name>
<evidence type="ECO:0000313" key="1">
    <source>
        <dbReference type="EMBL" id="MFC4633295.1"/>
    </source>
</evidence>
<organism evidence="1 2">
    <name type="scientific">Dokdonia ponticola</name>
    <dbReference type="NCBI Taxonomy" id="2041041"/>
    <lineage>
        <taxon>Bacteria</taxon>
        <taxon>Pseudomonadati</taxon>
        <taxon>Bacteroidota</taxon>
        <taxon>Flavobacteriia</taxon>
        <taxon>Flavobacteriales</taxon>
        <taxon>Flavobacteriaceae</taxon>
        <taxon>Dokdonia</taxon>
    </lineage>
</organism>
<dbReference type="InterPro" id="IPR011044">
    <property type="entry name" value="Quino_amine_DH_bsu"/>
</dbReference>
<comment type="caution">
    <text evidence="1">The sequence shown here is derived from an EMBL/GenBank/DDBJ whole genome shotgun (WGS) entry which is preliminary data.</text>
</comment>
<keyword evidence="2" id="KW-1185">Reference proteome</keyword>
<evidence type="ECO:0000313" key="2">
    <source>
        <dbReference type="Proteomes" id="UP001596043"/>
    </source>
</evidence>
<evidence type="ECO:0008006" key="3">
    <source>
        <dbReference type="Google" id="ProtNLM"/>
    </source>
</evidence>
<accession>A0ABV9HUX0</accession>
<dbReference type="Proteomes" id="UP001596043">
    <property type="component" value="Unassembled WGS sequence"/>
</dbReference>
<dbReference type="EMBL" id="JBHSFV010000002">
    <property type="protein sequence ID" value="MFC4633295.1"/>
    <property type="molecule type" value="Genomic_DNA"/>
</dbReference>
<proteinExistence type="predicted"/>
<sequence>MKFYSIFIFIALTTTQCQAQDYGKLAYEMTFPELLEENSGITLSKNGELLYTINDSGGDPSIYTIDLYAKEIVQEIRLSNGKNVDWEDVTRYENTLYVGDFGNNDNNRKNQTIYWVENIEQIPLGSHTAFAKATTFTFEDQEKYPPKKKHRNFDVESIIVHQSYFYLFTRNRIPDKKFDGTTKLYRVPMKEGPQTAVLIDEFKTCSDRDDCQVTSAAIHEQTGKIALLSYNKVWILENYTEDHFFSGDVTKIKLEHSSQKESITFKDANTVYISEEASKNDLGNLYTLDLKNSK</sequence>
<dbReference type="RefSeq" id="WP_379977493.1">
    <property type="nucleotide sequence ID" value="NZ_JBHSFV010000002.1"/>
</dbReference>
<reference evidence="2" key="1">
    <citation type="journal article" date="2019" name="Int. J. Syst. Evol. Microbiol.">
        <title>The Global Catalogue of Microorganisms (GCM) 10K type strain sequencing project: providing services to taxonomists for standard genome sequencing and annotation.</title>
        <authorList>
            <consortium name="The Broad Institute Genomics Platform"/>
            <consortium name="The Broad Institute Genome Sequencing Center for Infectious Disease"/>
            <person name="Wu L."/>
            <person name="Ma J."/>
        </authorList>
    </citation>
    <scope>NUCLEOTIDE SEQUENCE [LARGE SCALE GENOMIC DNA]</scope>
    <source>
        <strain evidence="2">YJ-61-S</strain>
    </source>
</reference>
<gene>
    <name evidence="1" type="ORF">ACFO3O_05220</name>
</gene>
<dbReference type="SUPFAM" id="SSF50969">
    <property type="entry name" value="YVTN repeat-like/Quinoprotein amine dehydrogenase"/>
    <property type="match status" value="1"/>
</dbReference>